<evidence type="ECO:0000313" key="2">
    <source>
        <dbReference type="EMBL" id="OZM56877.1"/>
    </source>
</evidence>
<dbReference type="AlphaFoldDB" id="A0A263BU73"/>
<dbReference type="RefSeq" id="WP_094924346.1">
    <property type="nucleotide sequence ID" value="NZ_NPIA01000004.1"/>
</dbReference>
<dbReference type="Proteomes" id="UP000217083">
    <property type="component" value="Unassembled WGS sequence"/>
</dbReference>
<dbReference type="GO" id="GO:0016887">
    <property type="term" value="F:ATP hydrolysis activity"/>
    <property type="evidence" value="ECO:0007669"/>
    <property type="project" value="InterPro"/>
</dbReference>
<dbReference type="PANTHER" id="PTHR37291:SF1">
    <property type="entry name" value="TYPE IV METHYL-DIRECTED RESTRICTION ENZYME ECOKMCRB SUBUNIT"/>
    <property type="match status" value="1"/>
</dbReference>
<dbReference type="InterPro" id="IPR052934">
    <property type="entry name" value="Methyl-DNA_Rec/Restrict_Enz"/>
</dbReference>
<organism evidence="2 3">
    <name type="scientific">Lottiidibacillus patelloidae</name>
    <dbReference type="NCBI Taxonomy" id="2670334"/>
    <lineage>
        <taxon>Bacteria</taxon>
        <taxon>Bacillati</taxon>
        <taxon>Bacillota</taxon>
        <taxon>Bacilli</taxon>
        <taxon>Bacillales</taxon>
        <taxon>Bacillaceae</taxon>
        <taxon>Lottiidibacillus</taxon>
    </lineage>
</organism>
<gene>
    <name evidence="2" type="ORF">CIB95_08890</name>
</gene>
<dbReference type="SUPFAM" id="SSF52540">
    <property type="entry name" value="P-loop containing nucleoside triphosphate hydrolases"/>
    <property type="match status" value="2"/>
</dbReference>
<name>A0A263BU73_9BACI</name>
<comment type="caution">
    <text evidence="2">The sequence shown here is derived from an EMBL/GenBank/DDBJ whole genome shotgun (WGS) entry which is preliminary data.</text>
</comment>
<feature type="domain" description="AAA+ ATPase" evidence="1">
    <location>
        <begin position="237"/>
        <end position="404"/>
    </location>
</feature>
<reference evidence="3" key="1">
    <citation type="submission" date="2017-08" db="EMBL/GenBank/DDBJ databases">
        <authorList>
            <person name="Huang Z."/>
        </authorList>
    </citation>
    <scope>NUCLEOTIDE SEQUENCE [LARGE SCALE GENOMIC DNA]</scope>
    <source>
        <strain evidence="3">SA5d-4</strain>
    </source>
</reference>
<proteinExistence type="predicted"/>
<dbReference type="GO" id="GO:0005524">
    <property type="term" value="F:ATP binding"/>
    <property type="evidence" value="ECO:0007669"/>
    <property type="project" value="InterPro"/>
</dbReference>
<dbReference type="InterPro" id="IPR003593">
    <property type="entry name" value="AAA+_ATPase"/>
</dbReference>
<reference evidence="2 3" key="2">
    <citation type="submission" date="2017-09" db="EMBL/GenBank/DDBJ databases">
        <title>Bacillus patelloidae sp. nov., isolated from the intestinal tract of a marine limpet.</title>
        <authorList>
            <person name="Liu R."/>
            <person name="Dong C."/>
            <person name="Shao Z."/>
        </authorList>
    </citation>
    <scope>NUCLEOTIDE SEQUENCE [LARGE SCALE GENOMIC DNA]</scope>
    <source>
        <strain evidence="2 3">SA5d-4</strain>
    </source>
</reference>
<dbReference type="Pfam" id="PF07728">
    <property type="entry name" value="AAA_5"/>
    <property type="match status" value="1"/>
</dbReference>
<sequence>MPIFDETMESIKEIIKDQKLNSKDLNLNIENLNDTFDAMLVKKLATSNTITHNTSTNQTHIALTASEMDIFPYLHNFNYLEKQDKINSFKRRYILELPIIIISNNINYLEGRTIEDSKKVNCYTTTARSRRGDNSQQVEISYIEEDSMEFVDFRKLLYTGDYIIFLKYRKKLKYLVLGIKENDESKYQLDSFKGLTVSKKVYPTHVEVTDGLSPRIKEKKSLYQSKKTSQIIELLDKNPNLILYGPPGTGKTYYTNQLKDVFDYSEMITFHQSFAYEQFIEGITAKVNDQTGQLQYLVQDGAFLKLCKKAKENPNLKYGLIIDEINRGNISKIFGELITLIEKSKRAGEHEETTVQLPYSNSSFSVPKNLYIIGTMNTSDRSIALIDIALRRRFTFYEITPDFTLLNTTNELILTTISAIKVINNKIKNTIDREHMIGHSYFFRLLDQPESELPNDIKYIWIYQILPLLQEYFYTNPSEITPLLGKLVIDEGQNLSFSINYEISCQELLDIIKEIATKG</sequence>
<evidence type="ECO:0000313" key="3">
    <source>
        <dbReference type="Proteomes" id="UP000217083"/>
    </source>
</evidence>
<protein>
    <recommendedName>
        <fullName evidence="1">AAA+ ATPase domain-containing protein</fullName>
    </recommendedName>
</protein>
<dbReference type="Gene3D" id="3.40.50.300">
    <property type="entry name" value="P-loop containing nucleotide triphosphate hydrolases"/>
    <property type="match status" value="1"/>
</dbReference>
<accession>A0A263BU73</accession>
<keyword evidence="3" id="KW-1185">Reference proteome</keyword>
<evidence type="ECO:0000259" key="1">
    <source>
        <dbReference type="SMART" id="SM00382"/>
    </source>
</evidence>
<dbReference type="InterPro" id="IPR011704">
    <property type="entry name" value="ATPase_dyneun-rel_AAA"/>
</dbReference>
<dbReference type="PANTHER" id="PTHR37291">
    <property type="entry name" value="5-METHYLCYTOSINE-SPECIFIC RESTRICTION ENZYME B"/>
    <property type="match status" value="1"/>
</dbReference>
<dbReference type="SMART" id="SM00382">
    <property type="entry name" value="AAA"/>
    <property type="match status" value="1"/>
</dbReference>
<dbReference type="InterPro" id="IPR027417">
    <property type="entry name" value="P-loop_NTPase"/>
</dbReference>
<dbReference type="EMBL" id="NPIA01000004">
    <property type="protein sequence ID" value="OZM56877.1"/>
    <property type="molecule type" value="Genomic_DNA"/>
</dbReference>